<reference evidence="1 2" key="1">
    <citation type="submission" date="2019-07" db="EMBL/GenBank/DDBJ databases">
        <authorList>
            <person name="Zhao L.H."/>
        </authorList>
    </citation>
    <scope>NUCLEOTIDE SEQUENCE [LARGE SCALE GENOMIC DNA]</scope>
    <source>
        <strain evidence="1 2">Co35</strain>
    </source>
</reference>
<name>A0A554SPN9_9ACTN</name>
<dbReference type="EMBL" id="VLNT01000001">
    <property type="protein sequence ID" value="TSD68304.1"/>
    <property type="molecule type" value="Genomic_DNA"/>
</dbReference>
<dbReference type="AlphaFoldDB" id="A0A554SPN9"/>
<evidence type="ECO:0000313" key="2">
    <source>
        <dbReference type="Proteomes" id="UP000316988"/>
    </source>
</evidence>
<dbReference type="GO" id="GO:0046872">
    <property type="term" value="F:metal ion binding"/>
    <property type="evidence" value="ECO:0007669"/>
    <property type="project" value="InterPro"/>
</dbReference>
<protein>
    <submittedName>
        <fullName evidence="1">Uncharacterized protein</fullName>
    </submittedName>
</protein>
<gene>
    <name evidence="1" type="ORF">FNM00_01540</name>
</gene>
<comment type="caution">
    <text evidence="1">The sequence shown here is derived from an EMBL/GenBank/DDBJ whole genome shotgun (WGS) entry which is preliminary data.</text>
</comment>
<dbReference type="Proteomes" id="UP000316988">
    <property type="component" value="Unassembled WGS sequence"/>
</dbReference>
<dbReference type="RefSeq" id="WP_143911252.1">
    <property type="nucleotide sequence ID" value="NZ_VLNT01000001.1"/>
</dbReference>
<evidence type="ECO:0000313" key="1">
    <source>
        <dbReference type="EMBL" id="TSD68304.1"/>
    </source>
</evidence>
<accession>A0A554SPN9</accession>
<dbReference type="InterPro" id="IPR036724">
    <property type="entry name" value="Cobalamin-bd_sf"/>
</dbReference>
<proteinExistence type="predicted"/>
<dbReference type="SUPFAM" id="SSF52242">
    <property type="entry name" value="Cobalamin (vitamin B12)-binding domain"/>
    <property type="match status" value="1"/>
</dbReference>
<dbReference type="Gene3D" id="3.40.50.280">
    <property type="entry name" value="Cobalamin-binding domain"/>
    <property type="match status" value="1"/>
</dbReference>
<keyword evidence="2" id="KW-1185">Reference proteome</keyword>
<sequence>MTAKRLLVGAVGDDEDAIAAAARRWRDTGAEVVYLGAGVQAEAVAAAAIGEDVAAIVVDAMGAEPVRAALARAGAEDIEVRVSS</sequence>
<organism evidence="1 2">
    <name type="scientific">Aeromicrobium piscarium</name>
    <dbReference type="NCBI Taxonomy" id="2590901"/>
    <lineage>
        <taxon>Bacteria</taxon>
        <taxon>Bacillati</taxon>
        <taxon>Actinomycetota</taxon>
        <taxon>Actinomycetes</taxon>
        <taxon>Propionibacteriales</taxon>
        <taxon>Nocardioidaceae</taxon>
        <taxon>Aeromicrobium</taxon>
    </lineage>
</organism>
<dbReference type="GO" id="GO:0031419">
    <property type="term" value="F:cobalamin binding"/>
    <property type="evidence" value="ECO:0007669"/>
    <property type="project" value="InterPro"/>
</dbReference>